<dbReference type="InterPro" id="IPR033532">
    <property type="entry name" value="AraR_ligand_bind_dom"/>
</dbReference>
<dbReference type="AlphaFoldDB" id="A0A0X8H1R0"/>
<evidence type="ECO:0000313" key="6">
    <source>
        <dbReference type="Proteomes" id="UP000063781"/>
    </source>
</evidence>
<evidence type="ECO:0000259" key="4">
    <source>
        <dbReference type="PROSITE" id="PS50949"/>
    </source>
</evidence>
<evidence type="ECO:0000256" key="2">
    <source>
        <dbReference type="ARBA" id="ARBA00023125"/>
    </source>
</evidence>
<dbReference type="OrthoDB" id="457376at2"/>
<dbReference type="InterPro" id="IPR036388">
    <property type="entry name" value="WH-like_DNA-bd_sf"/>
</dbReference>
<evidence type="ECO:0000313" key="5">
    <source>
        <dbReference type="EMBL" id="AMC94512.1"/>
    </source>
</evidence>
<dbReference type="Pfam" id="PF00392">
    <property type="entry name" value="GntR"/>
    <property type="match status" value="1"/>
</dbReference>
<dbReference type="InterPro" id="IPR046335">
    <property type="entry name" value="LacI/GalR-like_sensor"/>
</dbReference>
<dbReference type="PANTHER" id="PTHR30146:SF150">
    <property type="entry name" value="ARABINOSE METABOLISM TRANSCRIPTIONAL REPRESSOR"/>
    <property type="match status" value="1"/>
</dbReference>
<evidence type="ECO:0000256" key="3">
    <source>
        <dbReference type="ARBA" id="ARBA00023163"/>
    </source>
</evidence>
<dbReference type="InterPro" id="IPR036390">
    <property type="entry name" value="WH_DNA-bd_sf"/>
</dbReference>
<proteinExistence type="predicted"/>
<dbReference type="EMBL" id="CP013213">
    <property type="protein sequence ID" value="AMC94512.1"/>
    <property type="molecule type" value="Genomic_DNA"/>
</dbReference>
<reference evidence="5 6" key="1">
    <citation type="submission" date="2015-10" db="EMBL/GenBank/DDBJ databases">
        <title>Erysipelothrix larvae sp. LV19 isolated from the larval gut of the rhinoceros beetle, Trypoxylus dichotomus.</title>
        <authorList>
            <person name="Lim S."/>
            <person name="Kim B.-C."/>
        </authorList>
    </citation>
    <scope>NUCLEOTIDE SEQUENCE [LARGE SCALE GENOMIC DNA]</scope>
    <source>
        <strain evidence="5 6">LV19</strain>
    </source>
</reference>
<feature type="domain" description="HTH gntR-type" evidence="4">
    <location>
        <begin position="4"/>
        <end position="72"/>
    </location>
</feature>
<dbReference type="GO" id="GO:0003700">
    <property type="term" value="F:DNA-binding transcription factor activity"/>
    <property type="evidence" value="ECO:0007669"/>
    <property type="project" value="InterPro"/>
</dbReference>
<protein>
    <recommendedName>
        <fullName evidence="4">HTH gntR-type domain-containing protein</fullName>
    </recommendedName>
</protein>
<sequence>MEYKTKHEFVQKEIIKLIEEKKLKPGDRLPSELDFQKQFSVSRHTVRSALNRLEYEGVIVKEQGAGSFVSDQKEKRNVKEIGVITTYFSDYIFPTIIRGIEKELTMAGYSMILASTNNDISVEEQAIQLMMNRNVDGLIVEPTKSAHYNPNIGLYMQMSELGIPIIMINAKYDELDFPLIALDDLTAGYESTKCLIDNNHYKIGGIFKADDRQGKERLKGYIKACSEFDIPYNSKNVIMYETETFDKVMAEEVAEMIRDKRITGLVCYNDSVAIEVLKLTWQYGIKVPDDLSIISYDNSVLSTMTEVKLDSVNHPKAKLGKEAASSMIQLIENPGYEMKSILYHGDVVAKGSVKALNEE</sequence>
<dbReference type="PANTHER" id="PTHR30146">
    <property type="entry name" value="LACI-RELATED TRANSCRIPTIONAL REPRESSOR"/>
    <property type="match status" value="1"/>
</dbReference>
<dbReference type="PROSITE" id="PS50949">
    <property type="entry name" value="HTH_GNTR"/>
    <property type="match status" value="1"/>
</dbReference>
<dbReference type="RefSeq" id="WP_067634335.1">
    <property type="nucleotide sequence ID" value="NZ_CP013213.1"/>
</dbReference>
<dbReference type="PRINTS" id="PR00035">
    <property type="entry name" value="HTHGNTR"/>
</dbReference>
<dbReference type="KEGG" id="erl:AOC36_11175"/>
<dbReference type="CDD" id="cd07377">
    <property type="entry name" value="WHTH_GntR"/>
    <property type="match status" value="1"/>
</dbReference>
<dbReference type="STRING" id="1514105.AOC36_11175"/>
<organism evidence="5 6">
    <name type="scientific">Erysipelothrix larvae</name>
    <dbReference type="NCBI Taxonomy" id="1514105"/>
    <lineage>
        <taxon>Bacteria</taxon>
        <taxon>Bacillati</taxon>
        <taxon>Bacillota</taxon>
        <taxon>Erysipelotrichia</taxon>
        <taxon>Erysipelotrichales</taxon>
        <taxon>Erysipelotrichaceae</taxon>
        <taxon>Erysipelothrix</taxon>
    </lineage>
</organism>
<dbReference type="Gene3D" id="3.40.50.2300">
    <property type="match status" value="2"/>
</dbReference>
<dbReference type="InterPro" id="IPR028082">
    <property type="entry name" value="Peripla_BP_I"/>
</dbReference>
<keyword evidence="2" id="KW-0238">DNA-binding</keyword>
<dbReference type="GO" id="GO:0000976">
    <property type="term" value="F:transcription cis-regulatory region binding"/>
    <property type="evidence" value="ECO:0007669"/>
    <property type="project" value="TreeGrafter"/>
</dbReference>
<name>A0A0X8H1R0_9FIRM</name>
<dbReference type="Gene3D" id="1.10.10.10">
    <property type="entry name" value="Winged helix-like DNA-binding domain superfamily/Winged helix DNA-binding domain"/>
    <property type="match status" value="1"/>
</dbReference>
<keyword evidence="3" id="KW-0804">Transcription</keyword>
<dbReference type="Proteomes" id="UP000063781">
    <property type="component" value="Chromosome"/>
</dbReference>
<evidence type="ECO:0000256" key="1">
    <source>
        <dbReference type="ARBA" id="ARBA00023015"/>
    </source>
</evidence>
<dbReference type="Pfam" id="PF13377">
    <property type="entry name" value="Peripla_BP_3"/>
    <property type="match status" value="1"/>
</dbReference>
<dbReference type="SUPFAM" id="SSF46785">
    <property type="entry name" value="Winged helix' DNA-binding domain"/>
    <property type="match status" value="1"/>
</dbReference>
<keyword evidence="1" id="KW-0805">Transcription regulation</keyword>
<accession>A0A0X8H1R0</accession>
<dbReference type="SMART" id="SM00345">
    <property type="entry name" value="HTH_GNTR"/>
    <property type="match status" value="1"/>
</dbReference>
<dbReference type="SUPFAM" id="SSF53822">
    <property type="entry name" value="Periplasmic binding protein-like I"/>
    <property type="match status" value="1"/>
</dbReference>
<dbReference type="InterPro" id="IPR000524">
    <property type="entry name" value="Tscrpt_reg_HTH_GntR"/>
</dbReference>
<gene>
    <name evidence="5" type="ORF">AOC36_11175</name>
</gene>
<dbReference type="CDD" id="cd01541">
    <property type="entry name" value="PBP1_AraR"/>
    <property type="match status" value="1"/>
</dbReference>
<keyword evidence="6" id="KW-1185">Reference proteome</keyword>